<dbReference type="Pfam" id="PF05662">
    <property type="entry name" value="YadA_stalk"/>
    <property type="match status" value="3"/>
</dbReference>
<evidence type="ECO:0000313" key="16">
    <source>
        <dbReference type="Proteomes" id="UP000190683"/>
    </source>
</evidence>
<name>A0A1T0CNF6_9GAMM</name>
<evidence type="ECO:0000256" key="10">
    <source>
        <dbReference type="ARBA" id="ARBA00023237"/>
    </source>
</evidence>
<gene>
    <name evidence="15" type="ORF">B0681_07810</name>
</gene>
<evidence type="ECO:0000256" key="1">
    <source>
        <dbReference type="ARBA" id="ARBA00004241"/>
    </source>
</evidence>
<keyword evidence="9" id="KW-0472">Membrane</keyword>
<dbReference type="CDD" id="cd12820">
    <property type="entry name" value="LbR_YadA-like"/>
    <property type="match status" value="1"/>
</dbReference>
<dbReference type="GO" id="GO:0009986">
    <property type="term" value="C:cell surface"/>
    <property type="evidence" value="ECO:0007669"/>
    <property type="project" value="UniProtKB-SubCell"/>
</dbReference>
<evidence type="ECO:0000259" key="12">
    <source>
        <dbReference type="Pfam" id="PF05658"/>
    </source>
</evidence>
<dbReference type="Gene3D" id="3.30.1300.30">
    <property type="entry name" value="GSPII I/J protein-like"/>
    <property type="match status" value="1"/>
</dbReference>
<evidence type="ECO:0000256" key="9">
    <source>
        <dbReference type="ARBA" id="ARBA00023136"/>
    </source>
</evidence>
<dbReference type="InterPro" id="IPR011049">
    <property type="entry name" value="Serralysin-like_metalloprot_C"/>
</dbReference>
<feature type="domain" description="Trimeric autotransporter adhesin YadA-like head" evidence="12">
    <location>
        <begin position="566"/>
        <end position="592"/>
    </location>
</feature>
<dbReference type="EMBL" id="MUYV01000011">
    <property type="protein sequence ID" value="OOS23866.1"/>
    <property type="molecule type" value="Genomic_DNA"/>
</dbReference>
<feature type="domain" description="Trimeric autotransporter adhesin YadA-like head" evidence="12">
    <location>
        <begin position="843"/>
        <end position="866"/>
    </location>
</feature>
<comment type="caution">
    <text evidence="15">The sequence shown here is derived from an EMBL/GenBank/DDBJ whole genome shotgun (WGS) entry which is preliminary data.</text>
</comment>
<feature type="domain" description="Trimeric autotransporter adhesin YadA-like stalk" evidence="13">
    <location>
        <begin position="761"/>
        <end position="799"/>
    </location>
</feature>
<comment type="subcellular location">
    <subcellularLocation>
        <location evidence="2">Cell outer membrane</location>
    </subcellularLocation>
    <subcellularLocation>
        <location evidence="1">Cell surface</location>
    </subcellularLocation>
</comment>
<evidence type="ECO:0000259" key="14">
    <source>
        <dbReference type="Pfam" id="PF13018"/>
    </source>
</evidence>
<evidence type="ECO:0000256" key="7">
    <source>
        <dbReference type="ARBA" id="ARBA00022729"/>
    </source>
</evidence>
<proteinExistence type="inferred from homology"/>
<dbReference type="InterPro" id="IPR024973">
    <property type="entry name" value="ESPR"/>
</dbReference>
<dbReference type="Proteomes" id="UP000190683">
    <property type="component" value="Unassembled WGS sequence"/>
</dbReference>
<dbReference type="RefSeq" id="WP_078318182.1">
    <property type="nucleotide sequence ID" value="NZ_MUYV01000011.1"/>
</dbReference>
<reference evidence="15 16" key="1">
    <citation type="submission" date="2017-02" db="EMBL/GenBank/DDBJ databases">
        <title>Draft genome sequence of Moraxella porci CCUG 54912T type strain.</title>
        <authorList>
            <person name="Salva-Serra F."/>
            <person name="Engstrom-Jakobsson H."/>
            <person name="Thorell K."/>
            <person name="Jaen-Luchoro D."/>
            <person name="Gonzales-Siles L."/>
            <person name="Karlsson R."/>
            <person name="Yazdan S."/>
            <person name="Boulund F."/>
            <person name="Johnning A."/>
            <person name="Engstrand L."/>
            <person name="Kristiansson E."/>
            <person name="Moore E."/>
        </authorList>
    </citation>
    <scope>NUCLEOTIDE SEQUENCE [LARGE SCALE GENOMIC DNA]</scope>
    <source>
        <strain evidence="15 16">CCUG 54912</strain>
    </source>
</reference>
<dbReference type="Gene3D" id="1.20.5.170">
    <property type="match status" value="1"/>
</dbReference>
<keyword evidence="10" id="KW-0998">Cell outer membrane</keyword>
<dbReference type="InterPro" id="IPR005594">
    <property type="entry name" value="YadA_C"/>
</dbReference>
<accession>A0A1T0CNF6</accession>
<sequence length="1237" mass="121878">MNKIYRIVFNQATQTWTAVAENARAKGKSGRTTVGSSKLTTLVGASAISVAALLSAQAMAEDTYFHVNNGTNSGTGDATTNLGSVTDAAGATKLYSLAAGMSAKADGQMAIAIGTGANAADSSAIAIGERAGTEGVANRTIMIGSYAGTKSSTSDSILVGSHSAYNRTGSGGLIAIGNGAGSYEMSTTENPGFPEGLAYTTAIGNIAAVNATGTYNDYIGTQAGYYRHGDYNVSMGYLAGAAQASYSAVDISGIRTGAMGHDNVFFGTYSGLGLNGNDNIAIGQMSNAAWKFDDKNKTGSMNDESIKVAYADDTIAIGQETTAQKNTAIAIGKGAKAATAEGDVALGAGSVTRAVTPTSSATINNVTYEKFAGAEPTSVVSVGDVGQERQIQNVAAGQITADSTDAINGSQLYAVADKLTAVDTAANRTNYFHVNTGNANQADGNATTNEGTVDAKGGATATGAIAAGVNAKALNSHDIAIGQNATAQSTAVGAISIGFEANAAAKENGRAAYSPIAIGARSSAKGTQAVAIGWVSQATNEYATAVGGGATASGYNSSVVGNYAQATQENAAAFGANAEALGQNATAIGTYSRATVTGATTLGAASTASGAFSTANGYSADATGTRSTSIGSDSQATANFATALGNGAWATAANATAVGSGARATGAASLAAGGAAQTQAFQSAAFGNGASVYAGGVQALALGSNATTNDANAVALGSGARTTAAVATTSATINGVTYDGFAGTAPIATVSVGNDTQKRTITNVAAGRISADSTDAINGSQLYAVADKLTAVDTAANRTNYFHVNTGDKNQAVGDADTNEGTVDAKGGATGLYSLAAGMSAKADGQMAVAIGTSANAVGSGAVAIGEQAGTKATMADRTVMIGSQAGNSSNTTNSVLLGSQSAYNRVGSGLVAIGTNAAGASTPLDFDNNLTSSVAIGESAAFDASGIWNSYIGTMAGSYKQGENNVGIGYYAGAGEIGSSGKKTEAGDTGSIGSNNVAFGYFAGSGVDGDDNIAIGQWANTGANPDGGFIGFNDTVALGRDTVANLDSNVAIGAEAKATTAEGDVALGAGSVTRAVTPTSSATINNVTYGTFAGAAPTSAVSVGAVGSERQIQNVAAGRITATSTDAINGSQLYAVADKLTADIKAADTNIHGRIDNLDKDYRAGVAGNAAMVNIPQVTRPGANLLGIGLGHHRGESAVAVGFSSSSDNEQLIFKMSGSANTQGDFTIGSGLGWQW</sequence>
<dbReference type="SUPFAM" id="SSF54523">
    <property type="entry name" value="Pili subunits"/>
    <property type="match status" value="1"/>
</dbReference>
<dbReference type="AlphaFoldDB" id="A0A1T0CNF6"/>
<evidence type="ECO:0000256" key="6">
    <source>
        <dbReference type="ARBA" id="ARBA00022692"/>
    </source>
</evidence>
<keyword evidence="7" id="KW-0732">Signal</keyword>
<protein>
    <recommendedName>
        <fullName evidence="17">Adhesin</fullName>
    </recommendedName>
</protein>
<dbReference type="Pfam" id="PF05658">
    <property type="entry name" value="YadA_head"/>
    <property type="match status" value="9"/>
</dbReference>
<keyword evidence="5" id="KW-1134">Transmembrane beta strand</keyword>
<dbReference type="Pfam" id="PF13018">
    <property type="entry name" value="ESPR"/>
    <property type="match status" value="1"/>
</dbReference>
<evidence type="ECO:0000256" key="3">
    <source>
        <dbReference type="ARBA" id="ARBA00005848"/>
    </source>
</evidence>
<keyword evidence="16" id="KW-1185">Reference proteome</keyword>
<feature type="domain" description="Trimeric autotransporter adhesin YadA-like C-terminal membrane anchor" evidence="11">
    <location>
        <begin position="1177"/>
        <end position="1237"/>
    </location>
</feature>
<keyword evidence="4" id="KW-0813">Transport</keyword>
<dbReference type="Gene3D" id="2.60.40.4050">
    <property type="match status" value="1"/>
</dbReference>
<comment type="similarity">
    <text evidence="3">Belongs to the autotransporter-2 (AT-2) (TC 1.B.40) family.</text>
</comment>
<evidence type="ECO:0000256" key="5">
    <source>
        <dbReference type="ARBA" id="ARBA00022452"/>
    </source>
</evidence>
<evidence type="ECO:0000313" key="15">
    <source>
        <dbReference type="EMBL" id="OOS23866.1"/>
    </source>
</evidence>
<dbReference type="GO" id="GO:0015031">
    <property type="term" value="P:protein transport"/>
    <property type="evidence" value="ECO:0007669"/>
    <property type="project" value="UniProtKB-KW"/>
</dbReference>
<feature type="domain" description="Trimeric autotransporter adhesin YadA-like head" evidence="12">
    <location>
        <begin position="310"/>
        <end position="335"/>
    </location>
</feature>
<evidence type="ECO:0000256" key="2">
    <source>
        <dbReference type="ARBA" id="ARBA00004442"/>
    </source>
</evidence>
<organism evidence="15 16">
    <name type="scientific">Moraxella porci DSM 25326</name>
    <dbReference type="NCBI Taxonomy" id="573983"/>
    <lineage>
        <taxon>Bacteria</taxon>
        <taxon>Pseudomonadati</taxon>
        <taxon>Pseudomonadota</taxon>
        <taxon>Gammaproteobacteria</taxon>
        <taxon>Moraxellales</taxon>
        <taxon>Moraxellaceae</taxon>
        <taxon>Moraxella</taxon>
    </lineage>
</organism>
<feature type="domain" description="Trimeric autotransporter adhesin YadA-like head" evidence="12">
    <location>
        <begin position="516"/>
        <end position="534"/>
    </location>
</feature>
<feature type="domain" description="Trimeric autotransporter adhesin YadA-like head" evidence="12">
    <location>
        <begin position="694"/>
        <end position="720"/>
    </location>
</feature>
<evidence type="ECO:0008006" key="17">
    <source>
        <dbReference type="Google" id="ProtNLM"/>
    </source>
</evidence>
<dbReference type="Pfam" id="PF03895">
    <property type="entry name" value="YadA_anchor"/>
    <property type="match status" value="1"/>
</dbReference>
<feature type="domain" description="Trimeric autotransporter adhesin YadA-like stalk" evidence="13">
    <location>
        <begin position="390"/>
        <end position="429"/>
    </location>
</feature>
<keyword evidence="8" id="KW-0653">Protein transport</keyword>
<evidence type="ECO:0000256" key="4">
    <source>
        <dbReference type="ARBA" id="ARBA00022448"/>
    </source>
</evidence>
<keyword evidence="6" id="KW-0812">Transmembrane</keyword>
<feature type="domain" description="Trimeric autotransporter adhesin YadA-like head" evidence="12">
    <location>
        <begin position="459"/>
        <end position="485"/>
    </location>
</feature>
<feature type="domain" description="Trimeric autotransporter adhesin YadA-like head" evidence="12">
    <location>
        <begin position="622"/>
        <end position="648"/>
    </location>
</feature>
<evidence type="ECO:0000259" key="13">
    <source>
        <dbReference type="Pfam" id="PF05662"/>
    </source>
</evidence>
<evidence type="ECO:0000256" key="8">
    <source>
        <dbReference type="ARBA" id="ARBA00022927"/>
    </source>
</evidence>
<dbReference type="Gene3D" id="2.150.10.10">
    <property type="entry name" value="Serralysin-like metalloprotease, C-terminal"/>
    <property type="match status" value="6"/>
</dbReference>
<feature type="domain" description="Trimeric autotransporter adhesin YadA-like stalk" evidence="13">
    <location>
        <begin position="1112"/>
        <end position="1152"/>
    </location>
</feature>
<dbReference type="SUPFAM" id="SSF101967">
    <property type="entry name" value="Adhesin YadA, collagen-binding domain"/>
    <property type="match status" value="4"/>
</dbReference>
<feature type="domain" description="Trimeric autotransporter adhesin YadA-like head" evidence="12">
    <location>
        <begin position="538"/>
        <end position="564"/>
    </location>
</feature>
<feature type="domain" description="Trimeric autotransporter adhesin YadA-like head" evidence="12">
    <location>
        <begin position="105"/>
        <end position="128"/>
    </location>
</feature>
<dbReference type="GO" id="GO:0009279">
    <property type="term" value="C:cell outer membrane"/>
    <property type="evidence" value="ECO:0007669"/>
    <property type="project" value="UniProtKB-SubCell"/>
</dbReference>
<dbReference type="InterPro" id="IPR008635">
    <property type="entry name" value="Coiled_stalk_dom"/>
</dbReference>
<dbReference type="InterPro" id="IPR008640">
    <property type="entry name" value="Adhesin_Head_dom"/>
</dbReference>
<feature type="domain" description="ESPR" evidence="14">
    <location>
        <begin position="1"/>
        <end position="48"/>
    </location>
</feature>
<evidence type="ECO:0000259" key="11">
    <source>
        <dbReference type="Pfam" id="PF03895"/>
    </source>
</evidence>
<dbReference type="InterPro" id="IPR045584">
    <property type="entry name" value="Pilin-like"/>
</dbReference>